<protein>
    <submittedName>
        <fullName evidence="1">Uncharacterized protein</fullName>
    </submittedName>
</protein>
<evidence type="ECO:0000313" key="1">
    <source>
        <dbReference type="EMBL" id="GAV99386.1"/>
    </source>
</evidence>
<dbReference type="AlphaFoldDB" id="A0A1Q3DWK0"/>
<keyword evidence="2" id="KW-1185">Reference proteome</keyword>
<dbReference type="Proteomes" id="UP000188533">
    <property type="component" value="Unassembled WGS sequence"/>
</dbReference>
<reference evidence="1 2" key="2">
    <citation type="submission" date="2017-02" db="EMBL/GenBank/DDBJ databases">
        <title>A genome survey and senescence transcriptome analysis in Lentinula edodes.</title>
        <authorList>
            <person name="Sakamoto Y."/>
            <person name="Nakade K."/>
            <person name="Sato S."/>
            <person name="Yoshida Y."/>
            <person name="Miyazaki K."/>
            <person name="Natsume S."/>
            <person name="Konno N."/>
        </authorList>
    </citation>
    <scope>NUCLEOTIDE SEQUENCE [LARGE SCALE GENOMIC DNA]</scope>
    <source>
        <strain evidence="1 2">NBRC 111202</strain>
    </source>
</reference>
<sequence>MMKPPMEHGLSSLPYFSFILRTQFSFSYLSLSNLCWSKNVSDPRHTVPLGFVFARYLRVTPVRNLAAFVKRAKNLVHKGQTLYIMLESETMAPEHDEDSKEANKQIVQFLHYPDIWEVLNLSKYEKLDSEGPHSNDALNIRIHGHPHPEHDKHELHFTITGPERCGSETSGCRVKFLRELPGSSYTVTSQRPGEVAMILAEEPNWLTRSLI</sequence>
<reference evidence="1 2" key="1">
    <citation type="submission" date="2016-08" db="EMBL/GenBank/DDBJ databases">
        <authorList>
            <consortium name="Lentinula edodes genome sequencing consortium"/>
            <person name="Sakamoto Y."/>
            <person name="Nakade K."/>
            <person name="Sato S."/>
            <person name="Yoshida Y."/>
            <person name="Miyazaki K."/>
            <person name="Natsume S."/>
            <person name="Konno N."/>
        </authorList>
    </citation>
    <scope>NUCLEOTIDE SEQUENCE [LARGE SCALE GENOMIC DNA]</scope>
    <source>
        <strain evidence="1 2">NBRC 111202</strain>
    </source>
</reference>
<name>A0A1Q3DWK0_LENED</name>
<accession>A0A1Q3DWK0</accession>
<organism evidence="1 2">
    <name type="scientific">Lentinula edodes</name>
    <name type="common">Shiitake mushroom</name>
    <name type="synonym">Lentinus edodes</name>
    <dbReference type="NCBI Taxonomy" id="5353"/>
    <lineage>
        <taxon>Eukaryota</taxon>
        <taxon>Fungi</taxon>
        <taxon>Dikarya</taxon>
        <taxon>Basidiomycota</taxon>
        <taxon>Agaricomycotina</taxon>
        <taxon>Agaricomycetes</taxon>
        <taxon>Agaricomycetidae</taxon>
        <taxon>Agaricales</taxon>
        <taxon>Marasmiineae</taxon>
        <taxon>Omphalotaceae</taxon>
        <taxon>Lentinula</taxon>
    </lineage>
</organism>
<proteinExistence type="predicted"/>
<dbReference type="EMBL" id="BDGU01000013">
    <property type="protein sequence ID" value="GAV99386.1"/>
    <property type="molecule type" value="Genomic_DNA"/>
</dbReference>
<gene>
    <name evidence="1" type="ORF">LENED_000839</name>
</gene>
<comment type="caution">
    <text evidence="1">The sequence shown here is derived from an EMBL/GenBank/DDBJ whole genome shotgun (WGS) entry which is preliminary data.</text>
</comment>
<evidence type="ECO:0000313" key="2">
    <source>
        <dbReference type="Proteomes" id="UP000188533"/>
    </source>
</evidence>